<accession>A0A9W6T9D1</accession>
<dbReference type="AlphaFoldDB" id="A0A9W6T9D1"/>
<gene>
    <name evidence="2" type="ORF">Cboi02_000571300</name>
</gene>
<sequence>MNDMSSQGAIPTTKVLNSNKKRNGKFNSSFSISPSNKTNILANFRRESITNTANDSHSTNLPVSPSLRPLQNLRASFKDRVPSLDSAFESSSENESDDYAIEDEDDEDEDDENSVFAMDGDKINRPTSSSGNNKKNSSSINAKRMNRVSSSNNKLKSGRSGSFNNTATNNGGNGSANNNGAKSTSSRHSSFVVSGGINKPRKPRVSFSNHNIEAAAAVVGNSPSPNASNGAINGSVPGLGSVSVSGSGSAPGSISGPSGGFLSQMHQVLHVNHS</sequence>
<feature type="compositionally biased region" description="Low complexity" evidence="1">
    <location>
        <begin position="160"/>
        <end position="194"/>
    </location>
</feature>
<feature type="region of interest" description="Disordered" evidence="1">
    <location>
        <begin position="1"/>
        <end position="38"/>
    </location>
</feature>
<evidence type="ECO:0000256" key="1">
    <source>
        <dbReference type="SAM" id="MobiDB-lite"/>
    </source>
</evidence>
<dbReference type="EMBL" id="BSXN01002932">
    <property type="protein sequence ID" value="GME78082.1"/>
    <property type="molecule type" value="Genomic_DNA"/>
</dbReference>
<name>A0A9W6T9D1_CANBO</name>
<feature type="region of interest" description="Disordered" evidence="1">
    <location>
        <begin position="84"/>
        <end position="205"/>
    </location>
</feature>
<evidence type="ECO:0000313" key="3">
    <source>
        <dbReference type="Proteomes" id="UP001165120"/>
    </source>
</evidence>
<keyword evidence="3" id="KW-1185">Reference proteome</keyword>
<feature type="compositionally biased region" description="Polar residues" evidence="1">
    <location>
        <begin position="25"/>
        <end position="38"/>
    </location>
</feature>
<feature type="compositionally biased region" description="Low complexity" evidence="1">
    <location>
        <begin position="128"/>
        <end position="141"/>
    </location>
</feature>
<feature type="compositionally biased region" description="Acidic residues" evidence="1">
    <location>
        <begin position="92"/>
        <end position="113"/>
    </location>
</feature>
<evidence type="ECO:0000313" key="2">
    <source>
        <dbReference type="EMBL" id="GME78082.1"/>
    </source>
</evidence>
<protein>
    <submittedName>
        <fullName evidence="2">Unnamed protein product</fullName>
    </submittedName>
</protein>
<dbReference type="Proteomes" id="UP001165120">
    <property type="component" value="Unassembled WGS sequence"/>
</dbReference>
<comment type="caution">
    <text evidence="2">The sequence shown here is derived from an EMBL/GenBank/DDBJ whole genome shotgun (WGS) entry which is preliminary data.</text>
</comment>
<reference evidence="2" key="1">
    <citation type="submission" date="2023-04" db="EMBL/GenBank/DDBJ databases">
        <title>Candida boidinii NBRC 10035.</title>
        <authorList>
            <person name="Ichikawa N."/>
            <person name="Sato H."/>
            <person name="Tonouchi N."/>
        </authorList>
    </citation>
    <scope>NUCLEOTIDE SEQUENCE</scope>
    <source>
        <strain evidence="2">NBRC 10035</strain>
    </source>
</reference>
<proteinExistence type="predicted"/>
<feature type="compositionally biased region" description="Polar residues" evidence="1">
    <location>
        <begin position="1"/>
        <end position="18"/>
    </location>
</feature>
<organism evidence="2 3">
    <name type="scientific">Candida boidinii</name>
    <name type="common">Yeast</name>
    <dbReference type="NCBI Taxonomy" id="5477"/>
    <lineage>
        <taxon>Eukaryota</taxon>
        <taxon>Fungi</taxon>
        <taxon>Dikarya</taxon>
        <taxon>Ascomycota</taxon>
        <taxon>Saccharomycotina</taxon>
        <taxon>Pichiomycetes</taxon>
        <taxon>Pichiales</taxon>
        <taxon>Pichiaceae</taxon>
        <taxon>Ogataea</taxon>
        <taxon>Ogataea/Candida clade</taxon>
    </lineage>
</organism>